<sequence>MGKNLKVLGVFLLMLCSQSIFSQQKSNDDIFELKGENAKRDLQKKTVIYTGNVSLVSKAFTFENAEKVIVEEATNEVKIYKPKNLKIIHLNALEKTGKKNEEDMIIYNTKTKTLSM</sequence>
<feature type="signal peptide" evidence="1">
    <location>
        <begin position="1"/>
        <end position="22"/>
    </location>
</feature>
<keyword evidence="3" id="KW-1185">Reference proteome</keyword>
<proteinExistence type="predicted"/>
<name>A0ABP9M1A2_9FLAO</name>
<accession>A0ABP9M1A2</accession>
<comment type="caution">
    <text evidence="2">The sequence shown here is derived from an EMBL/GenBank/DDBJ whole genome shotgun (WGS) entry which is preliminary data.</text>
</comment>
<evidence type="ECO:0000256" key="1">
    <source>
        <dbReference type="SAM" id="SignalP"/>
    </source>
</evidence>
<reference evidence="3" key="1">
    <citation type="journal article" date="2019" name="Int. J. Syst. Evol. Microbiol.">
        <title>The Global Catalogue of Microorganisms (GCM) 10K type strain sequencing project: providing services to taxonomists for standard genome sequencing and annotation.</title>
        <authorList>
            <consortium name="The Broad Institute Genomics Platform"/>
            <consortium name="The Broad Institute Genome Sequencing Center for Infectious Disease"/>
            <person name="Wu L."/>
            <person name="Ma J."/>
        </authorList>
    </citation>
    <scope>NUCLEOTIDE SEQUENCE [LARGE SCALE GENOMIC DNA]</scope>
    <source>
        <strain evidence="3">JCM 18019</strain>
    </source>
</reference>
<dbReference type="RefSeq" id="WP_345201662.1">
    <property type="nucleotide sequence ID" value="NZ_BAABHX010000002.1"/>
</dbReference>
<keyword evidence="1" id="KW-0732">Signal</keyword>
<organism evidence="2 3">
    <name type="scientific">Chryseobacterium ginsengisoli</name>
    <dbReference type="NCBI Taxonomy" id="363853"/>
    <lineage>
        <taxon>Bacteria</taxon>
        <taxon>Pseudomonadati</taxon>
        <taxon>Bacteroidota</taxon>
        <taxon>Flavobacteriia</taxon>
        <taxon>Flavobacteriales</taxon>
        <taxon>Weeksellaceae</taxon>
        <taxon>Chryseobacterium group</taxon>
        <taxon>Chryseobacterium</taxon>
    </lineage>
</organism>
<dbReference type="Proteomes" id="UP001500353">
    <property type="component" value="Unassembled WGS sequence"/>
</dbReference>
<gene>
    <name evidence="2" type="ORF">GCM10023210_14520</name>
</gene>
<evidence type="ECO:0000313" key="3">
    <source>
        <dbReference type="Proteomes" id="UP001500353"/>
    </source>
</evidence>
<evidence type="ECO:0000313" key="2">
    <source>
        <dbReference type="EMBL" id="GAA5089550.1"/>
    </source>
</evidence>
<feature type="chain" id="PRO_5045988097" description="Organic solvent tolerance-like N-terminal domain-containing protein" evidence="1">
    <location>
        <begin position="23"/>
        <end position="116"/>
    </location>
</feature>
<dbReference type="EMBL" id="BAABHX010000002">
    <property type="protein sequence ID" value="GAA5089550.1"/>
    <property type="molecule type" value="Genomic_DNA"/>
</dbReference>
<evidence type="ECO:0008006" key="4">
    <source>
        <dbReference type="Google" id="ProtNLM"/>
    </source>
</evidence>
<protein>
    <recommendedName>
        <fullName evidence="4">Organic solvent tolerance-like N-terminal domain-containing protein</fullName>
    </recommendedName>
</protein>